<evidence type="ECO:0000313" key="2">
    <source>
        <dbReference type="Proteomes" id="UP000050525"/>
    </source>
</evidence>
<protein>
    <submittedName>
        <fullName evidence="1">Uncharacterized protein</fullName>
    </submittedName>
</protein>
<keyword evidence="2" id="KW-1185">Reference proteome</keyword>
<dbReference type="EMBL" id="AKHW03006215">
    <property type="protein sequence ID" value="KYO23223.1"/>
    <property type="molecule type" value="Genomic_DNA"/>
</dbReference>
<comment type="caution">
    <text evidence="1">The sequence shown here is derived from an EMBL/GenBank/DDBJ whole genome shotgun (WGS) entry which is preliminary data.</text>
</comment>
<gene>
    <name evidence="1" type="ORF">Y1Q_0005645</name>
</gene>
<sequence length="74" mass="7936">MSGDVTGAKQRRHRGRFYSSCPEQGWKASAWFIRVAGALELVSNQQAGDLVSAAGSASGFQLTDGTDMARHRHG</sequence>
<evidence type="ECO:0000313" key="1">
    <source>
        <dbReference type="EMBL" id="KYO23223.1"/>
    </source>
</evidence>
<reference evidence="1 2" key="1">
    <citation type="journal article" date="2012" name="Genome Biol.">
        <title>Sequencing three crocodilian genomes to illuminate the evolution of archosaurs and amniotes.</title>
        <authorList>
            <person name="St John J.A."/>
            <person name="Braun E.L."/>
            <person name="Isberg S.R."/>
            <person name="Miles L.G."/>
            <person name="Chong A.Y."/>
            <person name="Gongora J."/>
            <person name="Dalzell P."/>
            <person name="Moran C."/>
            <person name="Bed'hom B."/>
            <person name="Abzhanov A."/>
            <person name="Burgess S.C."/>
            <person name="Cooksey A.M."/>
            <person name="Castoe T.A."/>
            <person name="Crawford N.G."/>
            <person name="Densmore L.D."/>
            <person name="Drew J.C."/>
            <person name="Edwards S.V."/>
            <person name="Faircloth B.C."/>
            <person name="Fujita M.K."/>
            <person name="Greenwold M.J."/>
            <person name="Hoffmann F.G."/>
            <person name="Howard J.M."/>
            <person name="Iguchi T."/>
            <person name="Janes D.E."/>
            <person name="Khan S.Y."/>
            <person name="Kohno S."/>
            <person name="de Koning A.J."/>
            <person name="Lance S.L."/>
            <person name="McCarthy F.M."/>
            <person name="McCormack J.E."/>
            <person name="Merchant M.E."/>
            <person name="Peterson D.G."/>
            <person name="Pollock D.D."/>
            <person name="Pourmand N."/>
            <person name="Raney B.J."/>
            <person name="Roessler K.A."/>
            <person name="Sanford J.R."/>
            <person name="Sawyer R.H."/>
            <person name="Schmidt C.J."/>
            <person name="Triplett E.W."/>
            <person name="Tuberville T.D."/>
            <person name="Venegas-Anaya M."/>
            <person name="Howard J.T."/>
            <person name="Jarvis E.D."/>
            <person name="Guillette L.J.Jr."/>
            <person name="Glenn T.C."/>
            <person name="Green R.E."/>
            <person name="Ray D.A."/>
        </authorList>
    </citation>
    <scope>NUCLEOTIDE SEQUENCE [LARGE SCALE GENOMIC DNA]</scope>
    <source>
        <strain evidence="1">KSC_2009_1</strain>
    </source>
</reference>
<dbReference type="AlphaFoldDB" id="A0A151MFF5"/>
<proteinExistence type="predicted"/>
<organism evidence="1 2">
    <name type="scientific">Alligator mississippiensis</name>
    <name type="common">American alligator</name>
    <dbReference type="NCBI Taxonomy" id="8496"/>
    <lineage>
        <taxon>Eukaryota</taxon>
        <taxon>Metazoa</taxon>
        <taxon>Chordata</taxon>
        <taxon>Craniata</taxon>
        <taxon>Vertebrata</taxon>
        <taxon>Euteleostomi</taxon>
        <taxon>Archelosauria</taxon>
        <taxon>Archosauria</taxon>
        <taxon>Crocodylia</taxon>
        <taxon>Alligatoridae</taxon>
        <taxon>Alligatorinae</taxon>
        <taxon>Alligator</taxon>
    </lineage>
</organism>
<name>A0A151MFF5_ALLMI</name>
<accession>A0A151MFF5</accession>
<dbReference type="Proteomes" id="UP000050525">
    <property type="component" value="Unassembled WGS sequence"/>
</dbReference>